<keyword evidence="2" id="KW-1185">Reference proteome</keyword>
<dbReference type="EMBL" id="MKJU01000025">
    <property type="protein sequence ID" value="OHU91175.1"/>
    <property type="molecule type" value="Genomic_DNA"/>
</dbReference>
<evidence type="ECO:0000313" key="2">
    <source>
        <dbReference type="Proteomes" id="UP000179786"/>
    </source>
</evidence>
<dbReference type="AlphaFoldDB" id="A0A1S1MQY4"/>
<gene>
    <name evidence="1" type="ORF">BET10_10025</name>
</gene>
<dbReference type="Pfam" id="PF11225">
    <property type="entry name" value="DUF3024"/>
    <property type="match status" value="1"/>
</dbReference>
<proteinExistence type="predicted"/>
<dbReference type="RefSeq" id="WP_070984839.1">
    <property type="nucleotide sequence ID" value="NZ_MKJU01000025.1"/>
</dbReference>
<dbReference type="InterPro" id="IPR021388">
    <property type="entry name" value="DUF3024"/>
</dbReference>
<dbReference type="STRING" id="1859457.BET10_10025"/>
<comment type="caution">
    <text evidence="1">The sequence shown here is derived from an EMBL/GenBank/DDBJ whole genome shotgun (WGS) entry which is preliminary data.</text>
</comment>
<evidence type="ECO:0000313" key="1">
    <source>
        <dbReference type="EMBL" id="OHU91175.1"/>
    </source>
</evidence>
<sequence length="73" mass="9045">MFIFERRPDFFDKTQYNEFDNVKLTYVKSQKVWKIYWLRQNLKWHGYEPEPTANTIERALEVVMNDEFGCFWG</sequence>
<name>A0A1S1MQY4_9GAMM</name>
<accession>A0A1S1MQY4</accession>
<protein>
    <recommendedName>
        <fullName evidence="3">DUF3024 domain-containing protein</fullName>
    </recommendedName>
</protein>
<evidence type="ECO:0008006" key="3">
    <source>
        <dbReference type="Google" id="ProtNLM"/>
    </source>
</evidence>
<reference evidence="1 2" key="1">
    <citation type="submission" date="2016-09" db="EMBL/GenBank/DDBJ databases">
        <title>Pseudoalteromonas amylolytica sp. nov., isolated from the surface seawater.</title>
        <authorList>
            <person name="Wu Y.-H."/>
            <person name="Cheng H."/>
            <person name="Jin X.-B."/>
            <person name="Wang C.-S."/>
            <person name="Xu X.-W."/>
        </authorList>
    </citation>
    <scope>NUCLEOTIDE SEQUENCE [LARGE SCALE GENOMIC DNA]</scope>
    <source>
        <strain evidence="1 2">JW1</strain>
    </source>
</reference>
<dbReference type="Proteomes" id="UP000179786">
    <property type="component" value="Unassembled WGS sequence"/>
</dbReference>
<organism evidence="1 2">
    <name type="scientific">Pseudoalteromonas amylolytica</name>
    <dbReference type="NCBI Taxonomy" id="1859457"/>
    <lineage>
        <taxon>Bacteria</taxon>
        <taxon>Pseudomonadati</taxon>
        <taxon>Pseudomonadota</taxon>
        <taxon>Gammaproteobacteria</taxon>
        <taxon>Alteromonadales</taxon>
        <taxon>Pseudoalteromonadaceae</taxon>
        <taxon>Pseudoalteromonas</taxon>
    </lineage>
</organism>